<dbReference type="SMART" id="SM00448">
    <property type="entry name" value="REC"/>
    <property type="match status" value="1"/>
</dbReference>
<feature type="region of interest" description="Disordered" evidence="10">
    <location>
        <begin position="1133"/>
        <end position="1160"/>
    </location>
</feature>
<feature type="domain" description="HTH araC/xylS-type" evidence="13">
    <location>
        <begin position="1313"/>
        <end position="1416"/>
    </location>
</feature>
<dbReference type="EMBL" id="LT605205">
    <property type="protein sequence ID" value="SCD19728.1"/>
    <property type="molecule type" value="Genomic_DNA"/>
</dbReference>
<dbReference type="CDD" id="cd00082">
    <property type="entry name" value="HisKA"/>
    <property type="match status" value="1"/>
</dbReference>
<evidence type="ECO:0000256" key="8">
    <source>
        <dbReference type="PROSITE-ProRule" id="PRU00169"/>
    </source>
</evidence>
<dbReference type="InterPro" id="IPR011110">
    <property type="entry name" value="Reg_prop"/>
</dbReference>
<evidence type="ECO:0000313" key="16">
    <source>
        <dbReference type="EMBL" id="SCD19728.1"/>
    </source>
</evidence>
<dbReference type="SMART" id="SM00387">
    <property type="entry name" value="HATPase_c"/>
    <property type="match status" value="1"/>
</dbReference>
<keyword evidence="3 8" id="KW-0597">Phosphoprotein</keyword>
<dbReference type="InterPro" id="IPR009057">
    <property type="entry name" value="Homeodomain-like_sf"/>
</dbReference>
<dbReference type="Gene3D" id="1.10.10.60">
    <property type="entry name" value="Homeodomain-like"/>
    <property type="match status" value="1"/>
</dbReference>
<dbReference type="InterPro" id="IPR011006">
    <property type="entry name" value="CheY-like_superfamily"/>
</dbReference>
<sequence>MKRQLLSVCLLLPLSLHAQHLQLSGDNCNISYLTMEDGLLHNYIDDIYKDSRGFIWLSTGGGLSRYDGFSFTNYQMETSPVTLKGNSVHRVYEDNFNRLWIASDGGLDILDLENSELVNLFEEIDPEMTAFLKNPVKNIIKDNKGNIWLLSGYIYKIHFNQKGGIADIFRLPENLQSVRYIAMNDVDGDGNIWAGYNDNIYKLYTHNNHNLRAVPISKNLKFRSNSILTKFLPDKNEVWIGTVHGLYRYYRNEDAVKVYENNPLDLTSLSHNYISDLALTETNQVIIGTLKGINIYNPMTDGFEQVFSESSGSINGLNSNFISRIYYDGNSLWCGTETGGVNKINSNTLDIKSYSHRNNERGSISQNPVNVILEDEKQNLWVGTVEGGLNLKKEGEETFSHFTDSSSTRLSHNSVSALSIDNKSRLWVGTWGYGISVIDKDNPFKPSSIYINSGKYPELLIDLIGGLFYDDINNVMWIGSNQGLYFYDLDNDKLIIPAPIDTFANIQGIIGMAVDNKGFLWVGSQEGVYAIDLNSRNHNQFGFHHYRYKLDNPQSFLVEKITSFCLDSDNVLWLGSDGFGFYKRIENGDGTYSFQSYNIADGLANNSVKGILEDDFGNLWISTSHGLSCFNREEESFINFFRNDGIENNQFYWNAYHKAKNGTLYFGTLSGLIALNPALMKPQPVNYRVTLTDFYLENEKIYPGKIIEKDISRINKIVLHEKYKSFSIDFSALNFTTTPNFVYAYRLAGYEEKWIELAQNMHSARYMNLPPGNYTFQVKYVPKNQIDLGEITELQIYIRPYFYKTTWFALIVLALLISAFLLWYFRHIRSYEAQQRALEQIVEERTKELELQKETLVEQKRELSQQNLILSQQNKKITQQKNQLIKMSRKVHRMHVDKLEFFTNISHEFRTPITLIIGPAQRAIRLSSDPYVIEQLNYVERNSRYLLSLVNQLMDFQKVESKKIEITFAKDNFLHSIESILSSFEPQVQDRDISLLRRFSLSDPLFFFDSESLHKILINLLSNAIKYTPNGGNITVYVRPVHDRKTDEEKLYIAVKDSGAGIPEEDLGKIFKRFYQSRHRTIFPVYGQSSTGIGLYLCKQLIQLLGGSIWVKNNKKAGCTFRILLPLYRSNPQSGGTDHQMVDKRGDSETGQSTEKQKNKQKGRLTFLVVEDNHDMRNYICSILSSSYNTLKATHGVEALTILDSHHVDFIISDLMMPEMDGIELSKRVKEKMSTSHIPFLMLTAKSSETAQLDSYRVGVDSYIIKPFDEEMLITRIRNILKARQRYQQLFSEKMSTDILEMDEESNDKKFMDRVLEVMKDNYQNPDFSAGDFVKAMGMSKSLLNNKLNALSGRSSGEFIRVYRLNIAYSQILHNKKTKNKNISDIAYDVGFNDPKYFTRCFSRHFNITPSKLIDNDEDKP</sequence>
<dbReference type="SUPFAM" id="SSF52172">
    <property type="entry name" value="CheY-like"/>
    <property type="match status" value="1"/>
</dbReference>
<keyword evidence="11" id="KW-1133">Transmembrane helix</keyword>
<dbReference type="SUPFAM" id="SSF55874">
    <property type="entry name" value="ATPase domain of HSP90 chaperone/DNA topoisomerase II/histidine kinase"/>
    <property type="match status" value="1"/>
</dbReference>
<dbReference type="InterPro" id="IPR036097">
    <property type="entry name" value="HisK_dim/P_sf"/>
</dbReference>
<dbReference type="PRINTS" id="PR00344">
    <property type="entry name" value="BCTRLSENSOR"/>
</dbReference>
<dbReference type="InterPro" id="IPR011123">
    <property type="entry name" value="Y_Y_Y"/>
</dbReference>
<keyword evidence="5" id="KW-0418">Kinase</keyword>
<dbReference type="InterPro" id="IPR003594">
    <property type="entry name" value="HATPase_dom"/>
</dbReference>
<keyword evidence="6" id="KW-0805">Transcription regulation</keyword>
<keyword evidence="9" id="KW-0175">Coiled coil</keyword>
<dbReference type="Proteomes" id="UP000187464">
    <property type="component" value="Chromosome I"/>
</dbReference>
<dbReference type="GO" id="GO:0003700">
    <property type="term" value="F:DNA-binding transcription factor activity"/>
    <property type="evidence" value="ECO:0007669"/>
    <property type="project" value="InterPro"/>
</dbReference>
<evidence type="ECO:0000256" key="12">
    <source>
        <dbReference type="SAM" id="SignalP"/>
    </source>
</evidence>
<dbReference type="Pfam" id="PF12833">
    <property type="entry name" value="HTH_18"/>
    <property type="match status" value="1"/>
</dbReference>
<dbReference type="KEGG" id="psac:PSM36_0902"/>
<evidence type="ECO:0000313" key="17">
    <source>
        <dbReference type="Proteomes" id="UP000187464"/>
    </source>
</evidence>
<dbReference type="Gene3D" id="2.130.10.10">
    <property type="entry name" value="YVTN repeat-like/Quinoprotein amine dehydrogenase"/>
    <property type="match status" value="3"/>
</dbReference>
<dbReference type="InterPro" id="IPR003661">
    <property type="entry name" value="HisK_dim/P_dom"/>
</dbReference>
<keyword evidence="7" id="KW-0804">Transcription</keyword>
<evidence type="ECO:0000259" key="15">
    <source>
        <dbReference type="PROSITE" id="PS50110"/>
    </source>
</evidence>
<keyword evidence="4" id="KW-0808">Transferase</keyword>
<dbReference type="Gene3D" id="2.60.40.10">
    <property type="entry name" value="Immunoglobulins"/>
    <property type="match status" value="1"/>
</dbReference>
<dbReference type="InterPro" id="IPR004358">
    <property type="entry name" value="Sig_transdc_His_kin-like_C"/>
</dbReference>
<dbReference type="Gene3D" id="1.10.287.130">
    <property type="match status" value="1"/>
</dbReference>
<dbReference type="InterPro" id="IPR018060">
    <property type="entry name" value="HTH_AraC"/>
</dbReference>
<dbReference type="SUPFAM" id="SSF47384">
    <property type="entry name" value="Homodimeric domain of signal transducing histidine kinase"/>
    <property type="match status" value="1"/>
</dbReference>
<dbReference type="SUPFAM" id="SSF46689">
    <property type="entry name" value="Homeodomain-like"/>
    <property type="match status" value="1"/>
</dbReference>
<name>A0A1R3T395_9BACT</name>
<gene>
    <name evidence="16" type="ORF">PSM36_0902</name>
</gene>
<evidence type="ECO:0000256" key="6">
    <source>
        <dbReference type="ARBA" id="ARBA00023015"/>
    </source>
</evidence>
<dbReference type="FunFam" id="3.30.565.10:FF:000006">
    <property type="entry name" value="Sensor histidine kinase WalK"/>
    <property type="match status" value="1"/>
</dbReference>
<dbReference type="Pfam" id="PF00072">
    <property type="entry name" value="Response_reg"/>
    <property type="match status" value="1"/>
</dbReference>
<accession>A0A1R3T395</accession>
<dbReference type="InterPro" id="IPR013783">
    <property type="entry name" value="Ig-like_fold"/>
</dbReference>
<dbReference type="Pfam" id="PF02518">
    <property type="entry name" value="HATPase_c"/>
    <property type="match status" value="1"/>
</dbReference>
<feature type="domain" description="Histidine kinase" evidence="14">
    <location>
        <begin position="904"/>
        <end position="1129"/>
    </location>
</feature>
<keyword evidence="17" id="KW-1185">Reference proteome</keyword>
<reference evidence="16 17" key="1">
    <citation type="submission" date="2016-08" db="EMBL/GenBank/DDBJ databases">
        <authorList>
            <person name="Seilhamer J.J."/>
        </authorList>
    </citation>
    <scope>NUCLEOTIDE SEQUENCE [LARGE SCALE GENOMIC DNA]</scope>
    <source>
        <strain evidence="16">M3/6</strain>
    </source>
</reference>
<dbReference type="STRING" id="1642647.PSM36_0902"/>
<dbReference type="SMART" id="SM00342">
    <property type="entry name" value="HTH_ARAC"/>
    <property type="match status" value="1"/>
</dbReference>
<dbReference type="InterPro" id="IPR036890">
    <property type="entry name" value="HATPase_C_sf"/>
</dbReference>
<evidence type="ECO:0000256" key="10">
    <source>
        <dbReference type="SAM" id="MobiDB-lite"/>
    </source>
</evidence>
<dbReference type="PROSITE" id="PS01124">
    <property type="entry name" value="HTH_ARAC_FAMILY_2"/>
    <property type="match status" value="1"/>
</dbReference>
<organism evidence="16 17">
    <name type="scientific">Proteiniphilum saccharofermentans</name>
    <dbReference type="NCBI Taxonomy" id="1642647"/>
    <lineage>
        <taxon>Bacteria</taxon>
        <taxon>Pseudomonadati</taxon>
        <taxon>Bacteroidota</taxon>
        <taxon>Bacteroidia</taxon>
        <taxon>Bacteroidales</taxon>
        <taxon>Dysgonomonadaceae</taxon>
        <taxon>Proteiniphilum</taxon>
    </lineage>
</organism>
<feature type="signal peptide" evidence="12">
    <location>
        <begin position="1"/>
        <end position="18"/>
    </location>
</feature>
<feature type="modified residue" description="4-aspartylphosphate" evidence="8">
    <location>
        <position position="1214"/>
    </location>
</feature>
<evidence type="ECO:0000256" key="5">
    <source>
        <dbReference type="ARBA" id="ARBA00022777"/>
    </source>
</evidence>
<feature type="domain" description="Response regulatory" evidence="15">
    <location>
        <begin position="1166"/>
        <end position="1281"/>
    </location>
</feature>
<evidence type="ECO:0000256" key="11">
    <source>
        <dbReference type="SAM" id="Phobius"/>
    </source>
</evidence>
<dbReference type="Gene3D" id="3.30.565.10">
    <property type="entry name" value="Histidine kinase-like ATPase, C-terminal domain"/>
    <property type="match status" value="1"/>
</dbReference>
<keyword evidence="11" id="KW-0812">Transmembrane</keyword>
<dbReference type="EC" id="2.7.13.3" evidence="2"/>
<dbReference type="Gene3D" id="3.40.50.2300">
    <property type="match status" value="1"/>
</dbReference>
<keyword evidence="12" id="KW-0732">Signal</keyword>
<dbReference type="PANTHER" id="PTHR43547:SF2">
    <property type="entry name" value="HYBRID SIGNAL TRANSDUCTION HISTIDINE KINASE C"/>
    <property type="match status" value="1"/>
</dbReference>
<protein>
    <recommendedName>
        <fullName evidence="2">histidine kinase</fullName>
        <ecNumber evidence="2">2.7.13.3</ecNumber>
    </recommendedName>
</protein>
<dbReference type="PROSITE" id="PS50109">
    <property type="entry name" value="HIS_KIN"/>
    <property type="match status" value="1"/>
</dbReference>
<evidence type="ECO:0000256" key="7">
    <source>
        <dbReference type="ARBA" id="ARBA00023163"/>
    </source>
</evidence>
<dbReference type="SMART" id="SM00388">
    <property type="entry name" value="HisKA"/>
    <property type="match status" value="1"/>
</dbReference>
<evidence type="ECO:0000256" key="3">
    <source>
        <dbReference type="ARBA" id="ARBA00022553"/>
    </source>
</evidence>
<evidence type="ECO:0000256" key="1">
    <source>
        <dbReference type="ARBA" id="ARBA00000085"/>
    </source>
</evidence>
<dbReference type="InterPro" id="IPR005467">
    <property type="entry name" value="His_kinase_dom"/>
</dbReference>
<dbReference type="Pfam" id="PF07495">
    <property type="entry name" value="Y_Y_Y"/>
    <property type="match status" value="1"/>
</dbReference>
<dbReference type="Pfam" id="PF00512">
    <property type="entry name" value="HisKA"/>
    <property type="match status" value="1"/>
</dbReference>
<evidence type="ECO:0000256" key="2">
    <source>
        <dbReference type="ARBA" id="ARBA00012438"/>
    </source>
</evidence>
<dbReference type="GO" id="GO:0043565">
    <property type="term" value="F:sequence-specific DNA binding"/>
    <property type="evidence" value="ECO:0007669"/>
    <property type="project" value="InterPro"/>
</dbReference>
<dbReference type="CDD" id="cd17574">
    <property type="entry name" value="REC_OmpR"/>
    <property type="match status" value="1"/>
</dbReference>
<comment type="catalytic activity">
    <reaction evidence="1">
        <text>ATP + protein L-histidine = ADP + protein N-phospho-L-histidine.</text>
        <dbReference type="EC" id="2.7.13.3"/>
    </reaction>
</comment>
<dbReference type="InterPro" id="IPR001789">
    <property type="entry name" value="Sig_transdc_resp-reg_receiver"/>
</dbReference>
<dbReference type="PROSITE" id="PS50110">
    <property type="entry name" value="RESPONSE_REGULATORY"/>
    <property type="match status" value="1"/>
</dbReference>
<evidence type="ECO:0000259" key="14">
    <source>
        <dbReference type="PROSITE" id="PS50109"/>
    </source>
</evidence>
<dbReference type="InterPro" id="IPR015943">
    <property type="entry name" value="WD40/YVTN_repeat-like_dom_sf"/>
</dbReference>
<dbReference type="GO" id="GO:0000155">
    <property type="term" value="F:phosphorelay sensor kinase activity"/>
    <property type="evidence" value="ECO:0007669"/>
    <property type="project" value="InterPro"/>
</dbReference>
<evidence type="ECO:0000259" key="13">
    <source>
        <dbReference type="PROSITE" id="PS01124"/>
    </source>
</evidence>
<feature type="transmembrane region" description="Helical" evidence="11">
    <location>
        <begin position="807"/>
        <end position="825"/>
    </location>
</feature>
<keyword evidence="11" id="KW-0472">Membrane</keyword>
<dbReference type="Pfam" id="PF07494">
    <property type="entry name" value="Reg_prop"/>
    <property type="match status" value="5"/>
</dbReference>
<feature type="coiled-coil region" evidence="9">
    <location>
        <begin position="828"/>
        <end position="890"/>
    </location>
</feature>
<dbReference type="RefSeq" id="WP_076929214.1">
    <property type="nucleotide sequence ID" value="NZ_LT605205.1"/>
</dbReference>
<feature type="chain" id="PRO_5013023514" description="histidine kinase" evidence="12">
    <location>
        <begin position="19"/>
        <end position="1421"/>
    </location>
</feature>
<evidence type="ECO:0000256" key="9">
    <source>
        <dbReference type="SAM" id="Coils"/>
    </source>
</evidence>
<evidence type="ECO:0000256" key="4">
    <source>
        <dbReference type="ARBA" id="ARBA00022679"/>
    </source>
</evidence>
<dbReference type="CDD" id="cd00075">
    <property type="entry name" value="HATPase"/>
    <property type="match status" value="1"/>
</dbReference>
<proteinExistence type="predicted"/>
<dbReference type="PANTHER" id="PTHR43547">
    <property type="entry name" value="TWO-COMPONENT HISTIDINE KINASE"/>
    <property type="match status" value="1"/>
</dbReference>
<dbReference type="SUPFAM" id="SSF63829">
    <property type="entry name" value="Calcium-dependent phosphotriesterase"/>
    <property type="match status" value="2"/>
</dbReference>